<proteinExistence type="predicted"/>
<evidence type="ECO:0000313" key="1">
    <source>
        <dbReference type="EMBL" id="KAH9782087.1"/>
    </source>
</evidence>
<gene>
    <name evidence="1" type="ORF">KPL71_008740</name>
</gene>
<accession>A0ACB8M887</accession>
<dbReference type="EMBL" id="CM039172">
    <property type="protein sequence ID" value="KAH9782087.1"/>
    <property type="molecule type" value="Genomic_DNA"/>
</dbReference>
<reference evidence="2" key="1">
    <citation type="journal article" date="2023" name="Hortic. Res.">
        <title>A chromosome-level phased genome enabling allele-level studies in sweet orange: a case study on citrus Huanglongbing tolerance.</title>
        <authorList>
            <person name="Wu B."/>
            <person name="Yu Q."/>
            <person name="Deng Z."/>
            <person name="Duan Y."/>
            <person name="Luo F."/>
            <person name="Gmitter F. Jr."/>
        </authorList>
    </citation>
    <scope>NUCLEOTIDE SEQUENCE [LARGE SCALE GENOMIC DNA]</scope>
    <source>
        <strain evidence="2">cv. Valencia</strain>
    </source>
</reference>
<protein>
    <submittedName>
        <fullName evidence="1">ADP-ribosyl cyclase/cyclic ADP-ribose hydrolase</fullName>
    </submittedName>
</protein>
<keyword evidence="1" id="KW-0378">Hydrolase</keyword>
<name>A0ACB8M887_CITSI</name>
<evidence type="ECO:0000313" key="2">
    <source>
        <dbReference type="Proteomes" id="UP000829398"/>
    </source>
</evidence>
<sequence>MSIHKVSPFVPYPLPHWKYDVFLSFRGVDTRKNFTDHLYTALDQKGIIVFRDDKELERGESISPGLFKAIEESKISIIVFSRNYACSTWCLDELVHILECKNKNHQQMVYPIFYDVEPTDVRKQTGILEEVFARHEEILAQNKEKVQKWRDALKEVANICGWELKERNQSEFILEVVKVISSKSPIISGILKNLVGIDSHLKNLRLLMDKGSNDVRMIGICGMGGIGKTTLARVVYDLTSHKFEGSSFLANVREISKEGGLISLQKQLLSQLLKLPNNGIWNVYDGINIIGSRLHHKKVLLLIDDVVDIKQLECLAGKREWFGPGSRIIITSRDKHLLMTHGVDEVYKLRELHDDNALQLFCKKAFKTHQPKKGYEQLSEWVTKYSGGLPLALKVLGSFLYGKTKKEWQSAVKRLKRDSENEILDILQISFDGLKETEKKIFLDIACFHRGENRDYVTKILDYCDFDPVIGIRVLVDKSLIEVLSNNQLWMHDLLREMGQQIVKRQCPEDPGKRSRLWKEADVRQLLTRNTGSETVEVIYLNFPAEAEVHFGASSNTFLKMTNLRMLLIRNVQVQLPEGLEYLSNELRLLEWTGYPLKSLPSNFQPDKIVELNMCYSYIEQMWNGIKPLSNLKFMRLGKSKNLIRTPDFSGMPYLEELDLGGCTRLCDIHPTLLLHKKIILLNLKDCTSLTTLPGKISMESLKILVLSGCMKLKNFPEIVGSMKCLSDLLLDGTDIKELPILPFELLSGLVQLNVEGCNKLERLPRNISALKYHPTWNLSGLLKFSNFPEIMTNMEHVLELHLEGTAIRGLPISIELFSGLVLLNLRDCKNLLSLPCTINGLKSLKKLYLSGCSNLKNVPENLGKVESLEVLELSGCKGPPVSSSWYLPFPISLKRSCSDPTALRLPSLSELYLSKNSFVTAPASINRLFNLEELELEDCKRLQSMPQLPPNIKEVGVNGCASLEKLSDALKLCKSENISISCIDNLKLLSNDGLAFSMLKEYLEAVSRPMQKFGIVVPGSEIPEWFMHQNDGSSIKFIMPSNLYCKNKALGYAVCCVFHVREHSPGIQTRRSYPTHQLNCQMKGSSTSYSIEFREKFAQAESGHLWLLYLSLKKCYYSNWCFDNNLIELSFRPVSGSGLQSLQSMMEEHDKAGGLACSLVYQLRISYAELSSWL</sequence>
<organism evidence="1 2">
    <name type="scientific">Citrus sinensis</name>
    <name type="common">Sweet orange</name>
    <name type="synonym">Citrus aurantium var. sinensis</name>
    <dbReference type="NCBI Taxonomy" id="2711"/>
    <lineage>
        <taxon>Eukaryota</taxon>
        <taxon>Viridiplantae</taxon>
        <taxon>Streptophyta</taxon>
        <taxon>Embryophyta</taxon>
        <taxon>Tracheophyta</taxon>
        <taxon>Spermatophyta</taxon>
        <taxon>Magnoliopsida</taxon>
        <taxon>eudicotyledons</taxon>
        <taxon>Gunneridae</taxon>
        <taxon>Pentapetalae</taxon>
        <taxon>rosids</taxon>
        <taxon>malvids</taxon>
        <taxon>Sapindales</taxon>
        <taxon>Rutaceae</taxon>
        <taxon>Aurantioideae</taxon>
        <taxon>Citrus</taxon>
    </lineage>
</organism>
<comment type="caution">
    <text evidence="1">The sequence shown here is derived from an EMBL/GenBank/DDBJ whole genome shotgun (WGS) entry which is preliminary data.</text>
</comment>
<keyword evidence="2" id="KW-1185">Reference proteome</keyword>
<dbReference type="Proteomes" id="UP000829398">
    <property type="component" value="Chromosome 3"/>
</dbReference>